<accession>A0A6L3Z4T1</accession>
<sequence length="597" mass="59855">MRVHFRHGSLQGLENMAQNSFALLTNLGRAKEAAALANGTAIIITHIAIGDGTTVPSGGETSLYNEVARKAISGHGTVIGASNVAYFDIFLAAADGPYTIREAGLYDNAGDLIAIARYDPPISKPVPSSGQTVEGTVRLQVAFSNIANVTIVVDPSFTVPLQRLSRLPWIPVLSMTITVPPASPNVGDVYLVPTGGSGSWAGQSGKIAEYTAAGWAILTPPNGHGISLPDGRVFEKVGGTYIEKIALDNQSGKWNYAVAAGTANAISATLTPAPESVAAGMVIALKIASSNTGAVTLALNGTAARGVTNSSGGSLKAGALRAGQMATMVFNGSSWSLIGVNAAEIPEVVTTMTMYVRPDGNDNNDGRTNTAAGAKLTVAGAIAAFDTVFVSGGAAIIKLGIPGSYAIGTNIGLANGMILGDAADKESYILQSMSTTPSAVLGVVGGRLSVVGVTLRSVHAAIAGLSTSLGAIVSLSNVALNPGVALTSSHIVSAPGCTVTVAEMSYSGTAASCFAASGGSITLSGAQNFNNCVFTSMNAGASAAGQIQVSGAFSVTGTATGPRYSVSTNGVINTRGSGANFFPGTTAGVTSTGGQYV</sequence>
<dbReference type="InterPro" id="IPR021251">
    <property type="entry name" value="DUF2793"/>
</dbReference>
<reference evidence="2 3" key="1">
    <citation type="submission" date="2019-09" db="EMBL/GenBank/DDBJ databases">
        <title>Taxonomic organization of the family Brucellaceae based on a phylogenomic approach.</title>
        <authorList>
            <person name="Leclercq S."/>
            <person name="Cloeckaert A."/>
            <person name="Zygmunt M.S."/>
        </authorList>
    </citation>
    <scope>NUCLEOTIDE SEQUENCE [LARGE SCALE GENOMIC DNA]</scope>
    <source>
        <strain evidence="2 3">LMG 3313</strain>
    </source>
</reference>
<organism evidence="2 3">
    <name type="scientific">Brucella anthropi</name>
    <name type="common">Ochrobactrum anthropi</name>
    <dbReference type="NCBI Taxonomy" id="529"/>
    <lineage>
        <taxon>Bacteria</taxon>
        <taxon>Pseudomonadati</taxon>
        <taxon>Pseudomonadota</taxon>
        <taxon>Alphaproteobacteria</taxon>
        <taxon>Hyphomicrobiales</taxon>
        <taxon>Brucellaceae</taxon>
        <taxon>Brucella/Ochrobactrum group</taxon>
        <taxon>Brucella</taxon>
    </lineage>
</organism>
<dbReference type="Pfam" id="PF12571">
    <property type="entry name" value="Phage_tail_fib"/>
    <property type="match status" value="1"/>
</dbReference>
<dbReference type="AlphaFoldDB" id="A0A6L3Z4T1"/>
<protein>
    <submittedName>
        <fullName evidence="2">DUF2793 domain-containing protein</fullName>
    </submittedName>
</protein>
<name>A0A6L3Z4T1_BRUAN</name>
<evidence type="ECO:0000259" key="1">
    <source>
        <dbReference type="Pfam" id="PF12571"/>
    </source>
</evidence>
<evidence type="ECO:0000313" key="2">
    <source>
        <dbReference type="EMBL" id="KAB2768631.1"/>
    </source>
</evidence>
<comment type="caution">
    <text evidence="2">The sequence shown here is derived from an EMBL/GenBank/DDBJ whole genome shotgun (WGS) entry which is preliminary data.</text>
</comment>
<evidence type="ECO:0000313" key="3">
    <source>
        <dbReference type="Proteomes" id="UP000481876"/>
    </source>
</evidence>
<dbReference type="RefSeq" id="WP_151663685.1">
    <property type="nucleotide sequence ID" value="NZ_WBWS01000012.1"/>
</dbReference>
<dbReference type="Proteomes" id="UP000481876">
    <property type="component" value="Unassembled WGS sequence"/>
</dbReference>
<dbReference type="Pfam" id="PF10983">
    <property type="entry name" value="DUF2793"/>
    <property type="match status" value="1"/>
</dbReference>
<proteinExistence type="predicted"/>
<gene>
    <name evidence="2" type="ORF">F9L04_13225</name>
</gene>
<dbReference type="InterPro" id="IPR022225">
    <property type="entry name" value="Phage_tail_fibre_N"/>
</dbReference>
<feature type="domain" description="Phage tail fibre protein N-terminal" evidence="1">
    <location>
        <begin position="16"/>
        <end position="158"/>
    </location>
</feature>
<dbReference type="EMBL" id="WBWS01000012">
    <property type="protein sequence ID" value="KAB2768631.1"/>
    <property type="molecule type" value="Genomic_DNA"/>
</dbReference>